<dbReference type="EMBL" id="NBNE01017504">
    <property type="protein sequence ID" value="OWY92701.1"/>
    <property type="molecule type" value="Genomic_DNA"/>
</dbReference>
<reference evidence="2" key="1">
    <citation type="submission" date="2017-03" db="EMBL/GenBank/DDBJ databases">
        <title>Phytopthora megakarya and P. palmivora, two closely related causual agents of cacao black pod achieved similar genome size and gene model numbers by different mechanisms.</title>
        <authorList>
            <person name="Ali S."/>
            <person name="Shao J."/>
            <person name="Larry D.J."/>
            <person name="Kronmiller B."/>
            <person name="Shen D."/>
            <person name="Strem M.D."/>
            <person name="Melnick R.L."/>
            <person name="Guiltinan M.J."/>
            <person name="Tyler B.M."/>
            <person name="Meinhardt L.W."/>
            <person name="Bailey B.A."/>
        </authorList>
    </citation>
    <scope>NUCLEOTIDE SEQUENCE [LARGE SCALE GENOMIC DNA]</scope>
    <source>
        <strain evidence="2">zdho120</strain>
    </source>
</reference>
<proteinExistence type="predicted"/>
<feature type="non-terminal residue" evidence="1">
    <location>
        <position position="1"/>
    </location>
</feature>
<evidence type="ECO:0000313" key="1">
    <source>
        <dbReference type="EMBL" id="OWY92701.1"/>
    </source>
</evidence>
<accession>A0A225UIC4</accession>
<sequence>LRFLQESMTSDVTDGYLRGSSALFQSWVVFSSYFDDIQVDLQSMEQRTKNSLLATTCTSFMISANTLRLVFPHMNSDGHGGVTGGTWSPLAKRLEGQRIVVNGTVRFDWDSVNRRVTRIMSTSDMITAMLQVVDSLDGVSYIFNGARVTPDCRLVGQNEYLS</sequence>
<name>A0A225UIC4_9STRA</name>
<keyword evidence="2" id="KW-1185">Reference proteome</keyword>
<dbReference type="Proteomes" id="UP000198211">
    <property type="component" value="Unassembled WGS sequence"/>
</dbReference>
<evidence type="ECO:0000313" key="2">
    <source>
        <dbReference type="Proteomes" id="UP000198211"/>
    </source>
</evidence>
<comment type="caution">
    <text evidence="1">The sequence shown here is derived from an EMBL/GenBank/DDBJ whole genome shotgun (WGS) entry which is preliminary data.</text>
</comment>
<dbReference type="OrthoDB" id="118383at2759"/>
<protein>
    <submittedName>
        <fullName evidence="1">Uncharacterized protein</fullName>
    </submittedName>
</protein>
<organism evidence="1 2">
    <name type="scientific">Phytophthora megakarya</name>
    <dbReference type="NCBI Taxonomy" id="4795"/>
    <lineage>
        <taxon>Eukaryota</taxon>
        <taxon>Sar</taxon>
        <taxon>Stramenopiles</taxon>
        <taxon>Oomycota</taxon>
        <taxon>Peronosporomycetes</taxon>
        <taxon>Peronosporales</taxon>
        <taxon>Peronosporaceae</taxon>
        <taxon>Phytophthora</taxon>
    </lineage>
</organism>
<gene>
    <name evidence="1" type="ORF">PHMEG_00038185</name>
</gene>
<dbReference type="AlphaFoldDB" id="A0A225UIC4"/>